<dbReference type="GO" id="GO:0055086">
    <property type="term" value="P:nucleobase-containing small molecule metabolic process"/>
    <property type="evidence" value="ECO:0007669"/>
    <property type="project" value="UniProtKB-ARBA"/>
</dbReference>
<feature type="binding site" evidence="6 8">
    <location>
        <begin position="89"/>
        <end position="91"/>
    </location>
    <ligand>
        <name>substrate</name>
    </ligand>
</feature>
<dbReference type="PANTHER" id="PTHR11644">
    <property type="entry name" value="CYTIDINE DEAMINASE"/>
    <property type="match status" value="1"/>
</dbReference>
<dbReference type="CDD" id="cd01283">
    <property type="entry name" value="cytidine_deaminase"/>
    <property type="match status" value="2"/>
</dbReference>
<dbReference type="Gene3D" id="3.40.140.10">
    <property type="entry name" value="Cytidine Deaminase, domain 2"/>
    <property type="match status" value="2"/>
</dbReference>
<dbReference type="PROSITE" id="PS00903">
    <property type="entry name" value="CYT_DCMP_DEAMINASES_1"/>
    <property type="match status" value="1"/>
</dbReference>
<evidence type="ECO:0000256" key="7">
    <source>
        <dbReference type="PIRSR" id="PIRSR006334-1"/>
    </source>
</evidence>
<dbReference type="Pfam" id="PF08211">
    <property type="entry name" value="dCMP_cyt_deam_2"/>
    <property type="match status" value="1"/>
</dbReference>
<evidence type="ECO:0000259" key="10">
    <source>
        <dbReference type="PROSITE" id="PS51747"/>
    </source>
</evidence>
<evidence type="ECO:0000256" key="6">
    <source>
        <dbReference type="HAMAP-Rule" id="MF_01558"/>
    </source>
</evidence>
<evidence type="ECO:0000256" key="3">
    <source>
        <dbReference type="ARBA" id="ARBA00022723"/>
    </source>
</evidence>
<keyword evidence="14" id="KW-1185">Reference proteome</keyword>
<gene>
    <name evidence="6 12" type="primary">cdd</name>
    <name evidence="12" type="ORF">CZ814_03716</name>
    <name evidence="11" type="ORF">VXS06_05370</name>
</gene>
<feature type="binding site" evidence="6 9">
    <location>
        <position position="132"/>
    </location>
    <ligand>
        <name>Zn(2+)</name>
        <dbReference type="ChEBI" id="CHEBI:29105"/>
        <note>catalytic</note>
    </ligand>
</feature>
<dbReference type="GO" id="GO:0042802">
    <property type="term" value="F:identical protein binding"/>
    <property type="evidence" value="ECO:0007669"/>
    <property type="project" value="UniProtKB-ARBA"/>
</dbReference>
<dbReference type="InterPro" id="IPR016192">
    <property type="entry name" value="APOBEC/CMP_deaminase_Zn-bd"/>
</dbReference>
<sequence length="295" mass="32094">MYARVIKALSLLPAELASALEPIIEASDFDSTISPEQFEFLLSTTQMTDTELRLALLPIAASYAVVPISNFYVGAIVRGTSGRLYFGANMEFENASMACTIHAEQSAISHAWIKGEVGIKDVTINYSPCGHCRQFMNELTSANDMIIQLPQREPMTLQQYLPDSFGPLDLGIKDGLLSDFDNGICIEESSELAISACKAANRSHAPYSKNFSGVALKAQDGRIFEGMYAENAAFNPSLPPLQVALINMNMSNYSLAEIAEAALVESAESKISQLARTQALLEALNPDIQLTYVAY</sequence>
<evidence type="ECO:0000313" key="14">
    <source>
        <dbReference type="Proteomes" id="UP001306119"/>
    </source>
</evidence>
<proteinExistence type="inferred from homology"/>
<evidence type="ECO:0000256" key="5">
    <source>
        <dbReference type="ARBA" id="ARBA00022833"/>
    </source>
</evidence>
<name>A0A1T4UU41_9GAMM</name>
<dbReference type="OrthoDB" id="9795347at2"/>
<dbReference type="InterPro" id="IPR050202">
    <property type="entry name" value="Cyt/Deoxycyt_deaminase"/>
</dbReference>
<feature type="active site" description="Proton donor" evidence="6 7">
    <location>
        <position position="104"/>
    </location>
</feature>
<evidence type="ECO:0000256" key="2">
    <source>
        <dbReference type="ARBA" id="ARBA00011738"/>
    </source>
</evidence>
<comment type="similarity">
    <text evidence="1 6">Belongs to the cytidine and deoxycytidylate deaminase family.</text>
</comment>
<keyword evidence="4 6" id="KW-0378">Hydrolase</keyword>
<dbReference type="InterPro" id="IPR020797">
    <property type="entry name" value="Cytidine_deaminase_bacteria"/>
</dbReference>
<dbReference type="EC" id="3.5.4.5" evidence="6"/>
<dbReference type="InterPro" id="IPR002125">
    <property type="entry name" value="CMP_dCMP_dom"/>
</dbReference>
<protein>
    <recommendedName>
        <fullName evidence="6">Cytidine deaminase</fullName>
        <ecNumber evidence="6">3.5.4.5</ecNumber>
    </recommendedName>
    <alternativeName>
        <fullName evidence="6">Cytidine aminohydrolase</fullName>
        <shortName evidence="6">CDA</shortName>
    </alternativeName>
</protein>
<dbReference type="Pfam" id="PF00383">
    <property type="entry name" value="dCMP_cyt_deam_1"/>
    <property type="match status" value="1"/>
</dbReference>
<dbReference type="GO" id="GO:0005829">
    <property type="term" value="C:cytosol"/>
    <property type="evidence" value="ECO:0007669"/>
    <property type="project" value="TreeGrafter"/>
</dbReference>
<dbReference type="EMBL" id="JAYXUG010000003">
    <property type="protein sequence ID" value="MEC6831194.1"/>
    <property type="molecule type" value="Genomic_DNA"/>
</dbReference>
<comment type="catalytic activity">
    <reaction evidence="6">
        <text>cytidine + H2O + H(+) = uridine + NH4(+)</text>
        <dbReference type="Rhea" id="RHEA:16069"/>
        <dbReference type="ChEBI" id="CHEBI:15377"/>
        <dbReference type="ChEBI" id="CHEBI:15378"/>
        <dbReference type="ChEBI" id="CHEBI:16704"/>
        <dbReference type="ChEBI" id="CHEBI:17562"/>
        <dbReference type="ChEBI" id="CHEBI:28938"/>
        <dbReference type="EC" id="3.5.4.5"/>
    </reaction>
</comment>
<evidence type="ECO:0000256" key="4">
    <source>
        <dbReference type="ARBA" id="ARBA00022801"/>
    </source>
</evidence>
<keyword evidence="5 6" id="KW-0862">Zinc</keyword>
<comment type="catalytic activity">
    <reaction evidence="6">
        <text>2'-deoxycytidine + H2O + H(+) = 2'-deoxyuridine + NH4(+)</text>
        <dbReference type="Rhea" id="RHEA:13433"/>
        <dbReference type="ChEBI" id="CHEBI:15377"/>
        <dbReference type="ChEBI" id="CHEBI:15378"/>
        <dbReference type="ChEBI" id="CHEBI:15698"/>
        <dbReference type="ChEBI" id="CHEBI:16450"/>
        <dbReference type="ChEBI" id="CHEBI:28938"/>
        <dbReference type="EC" id="3.5.4.5"/>
    </reaction>
</comment>
<dbReference type="NCBIfam" id="TIGR01355">
    <property type="entry name" value="cyt_deam_dimer"/>
    <property type="match status" value="1"/>
</dbReference>
<dbReference type="EMBL" id="FUWP01000033">
    <property type="protein sequence ID" value="SKA56212.1"/>
    <property type="molecule type" value="Genomic_DNA"/>
</dbReference>
<evidence type="ECO:0000256" key="9">
    <source>
        <dbReference type="PIRSR" id="PIRSR006334-3"/>
    </source>
</evidence>
<feature type="domain" description="CMP/dCMP-type deaminase" evidence="10">
    <location>
        <begin position="187"/>
        <end position="295"/>
    </location>
</feature>
<dbReference type="FunFam" id="3.40.140.10:FF:000007">
    <property type="entry name" value="Cytidine deaminase"/>
    <property type="match status" value="1"/>
</dbReference>
<comment type="cofactor">
    <cofactor evidence="6 9">
        <name>Zn(2+)</name>
        <dbReference type="ChEBI" id="CHEBI:29105"/>
    </cofactor>
    <text evidence="6 9">Binds 1 zinc ion.</text>
</comment>
<comment type="function">
    <text evidence="6">This enzyme scavenges exogenous and endogenous cytidine and 2'-deoxycytidine for UMP synthesis.</text>
</comment>
<dbReference type="GO" id="GO:0072527">
    <property type="term" value="P:pyrimidine-containing compound metabolic process"/>
    <property type="evidence" value="ECO:0007669"/>
    <property type="project" value="UniProtKB-ARBA"/>
</dbReference>
<dbReference type="Proteomes" id="UP001306119">
    <property type="component" value="Unassembled WGS sequence"/>
</dbReference>
<feature type="domain" description="CMP/dCMP-type deaminase" evidence="10">
    <location>
        <begin position="48"/>
        <end position="168"/>
    </location>
</feature>
<evidence type="ECO:0000256" key="8">
    <source>
        <dbReference type="PIRSR" id="PIRSR006334-2"/>
    </source>
</evidence>
<evidence type="ECO:0000313" key="13">
    <source>
        <dbReference type="Proteomes" id="UP000191116"/>
    </source>
</evidence>
<dbReference type="PANTHER" id="PTHR11644:SF2">
    <property type="entry name" value="CYTIDINE DEAMINASE"/>
    <property type="match status" value="1"/>
</dbReference>
<evidence type="ECO:0000313" key="12">
    <source>
        <dbReference type="EMBL" id="SKA56212.1"/>
    </source>
</evidence>
<dbReference type="AlphaFoldDB" id="A0A1T4UU41"/>
<reference evidence="12 13" key="1">
    <citation type="submission" date="2017-02" db="EMBL/GenBank/DDBJ databases">
        <authorList>
            <person name="Peterson S.W."/>
        </authorList>
    </citation>
    <scope>NUCLEOTIDE SEQUENCE [LARGE SCALE GENOMIC DNA]</scope>
    <source>
        <strain evidence="12 13">CECT 9189</strain>
    </source>
</reference>
<dbReference type="PROSITE" id="PS51747">
    <property type="entry name" value="CYT_DCMP_DEAMINASES_2"/>
    <property type="match status" value="2"/>
</dbReference>
<comment type="subunit">
    <text evidence="2 6">Homodimer.</text>
</comment>
<dbReference type="SUPFAM" id="SSF53927">
    <property type="entry name" value="Cytidine deaminase-like"/>
    <property type="match status" value="2"/>
</dbReference>
<evidence type="ECO:0000256" key="1">
    <source>
        <dbReference type="ARBA" id="ARBA00006576"/>
    </source>
</evidence>
<dbReference type="PIRSF" id="PIRSF006334">
    <property type="entry name" value="Cdd_plus_pseudo"/>
    <property type="match status" value="1"/>
</dbReference>
<reference evidence="11 14" key="2">
    <citation type="submission" date="2024-01" db="EMBL/GenBank/DDBJ databases">
        <title>Active colonisers of the gastrointestinal tract of Atlantic salmon farmed in a warm water region.</title>
        <authorList>
            <person name="Bowman J.P."/>
        </authorList>
    </citation>
    <scope>NUCLEOTIDE SEQUENCE [LARGE SCALE GENOMIC DNA]</scope>
    <source>
        <strain evidence="11 14">S3MW1</strain>
    </source>
</reference>
<feature type="binding site" evidence="6 9">
    <location>
        <position position="102"/>
    </location>
    <ligand>
        <name>Zn(2+)</name>
        <dbReference type="ChEBI" id="CHEBI:29105"/>
        <note>catalytic</note>
    </ligand>
</feature>
<accession>A0A1T4UU41</accession>
<dbReference type="GO" id="GO:0008270">
    <property type="term" value="F:zinc ion binding"/>
    <property type="evidence" value="ECO:0007669"/>
    <property type="project" value="UniProtKB-UniRule"/>
</dbReference>
<dbReference type="RefSeq" id="WP_080176386.1">
    <property type="nucleotide sequence ID" value="NZ_AP024854.1"/>
</dbReference>
<organism evidence="12 13">
    <name type="scientific">Photobacterium toruni</name>
    <dbReference type="NCBI Taxonomy" id="1935446"/>
    <lineage>
        <taxon>Bacteria</taxon>
        <taxon>Pseudomonadati</taxon>
        <taxon>Pseudomonadota</taxon>
        <taxon>Gammaproteobacteria</taxon>
        <taxon>Vibrionales</taxon>
        <taxon>Vibrionaceae</taxon>
        <taxon>Photobacterium</taxon>
    </lineage>
</organism>
<keyword evidence="3 6" id="KW-0479">Metal-binding</keyword>
<dbReference type="InterPro" id="IPR016193">
    <property type="entry name" value="Cytidine_deaminase-like"/>
</dbReference>
<feature type="binding site" evidence="6 9">
    <location>
        <position position="129"/>
    </location>
    <ligand>
        <name>Zn(2+)</name>
        <dbReference type="ChEBI" id="CHEBI:29105"/>
        <note>catalytic</note>
    </ligand>
</feature>
<dbReference type="Proteomes" id="UP000191116">
    <property type="component" value="Unassembled WGS sequence"/>
</dbReference>
<evidence type="ECO:0000313" key="11">
    <source>
        <dbReference type="EMBL" id="MEC6831194.1"/>
    </source>
</evidence>
<dbReference type="InterPro" id="IPR006263">
    <property type="entry name" value="Cyt_deam_dimer"/>
</dbReference>
<dbReference type="NCBIfam" id="NF006537">
    <property type="entry name" value="PRK09027.1"/>
    <property type="match status" value="1"/>
</dbReference>
<dbReference type="HAMAP" id="MF_01558">
    <property type="entry name" value="Cyt_deam"/>
    <property type="match status" value="1"/>
</dbReference>
<dbReference type="InterPro" id="IPR013171">
    <property type="entry name" value="Cyd/dCyd_deaminase_Zn-bd"/>
</dbReference>
<dbReference type="GO" id="GO:0004126">
    <property type="term" value="F:cytidine deaminase activity"/>
    <property type="evidence" value="ECO:0007669"/>
    <property type="project" value="UniProtKB-UniRule"/>
</dbReference>